<dbReference type="KEGG" id="lth:KLTH0D08118g"/>
<organism evidence="3 4">
    <name type="scientific">Lachancea thermotolerans (strain ATCC 56472 / CBS 6340 / NRRL Y-8284)</name>
    <name type="common">Yeast</name>
    <name type="synonym">Kluyveromyces thermotolerans</name>
    <dbReference type="NCBI Taxonomy" id="559295"/>
    <lineage>
        <taxon>Eukaryota</taxon>
        <taxon>Fungi</taxon>
        <taxon>Dikarya</taxon>
        <taxon>Ascomycota</taxon>
        <taxon>Saccharomycotina</taxon>
        <taxon>Saccharomycetes</taxon>
        <taxon>Saccharomycetales</taxon>
        <taxon>Saccharomycetaceae</taxon>
        <taxon>Lachancea</taxon>
    </lineage>
</organism>
<dbReference type="GeneID" id="8295299"/>
<dbReference type="InParanoid" id="C5DGT5"/>
<dbReference type="OrthoDB" id="4034917at2759"/>
<keyword evidence="2" id="KW-0732">Signal</keyword>
<dbReference type="HOGENOM" id="CLU_912377_0_0_1"/>
<gene>
    <name evidence="3" type="ordered locus">KLTH0D08118g</name>
</gene>
<dbReference type="AlphaFoldDB" id="C5DGT5"/>
<sequence length="305" mass="33199">MKLTSFLNACLVIALPVRICSATALEAQDAQLRQTEILNSWNATTTKCQDRTVPLIDKALSYKFSVDSLERGVSSALSTLRASLQGKDEFCALDIVRVATEQMRWMSLSDVDFSTKISFAAQFSQVKTIYYSVPMLRQLHRCVSYAVASTADSVQWKGFIGEAAKAWYRLISNSASGRDLSQAVELVQNSSKLQKILAKARDEWVLAAPLCERHQDVHTNHINLENAASRVAAFHGPKPGDAPSLLASKDEEDNHTVQGGSVTHAGSMTHVPVNSNESSGVVLRKISSWSVMGAVVVVLSGVALF</sequence>
<name>C5DGT5_LACTC</name>
<proteinExistence type="predicted"/>
<evidence type="ECO:0000313" key="3">
    <source>
        <dbReference type="EMBL" id="CAR22627.1"/>
    </source>
</evidence>
<dbReference type="EMBL" id="CU928168">
    <property type="protein sequence ID" value="CAR22627.1"/>
    <property type="molecule type" value="Genomic_DNA"/>
</dbReference>
<evidence type="ECO:0000256" key="1">
    <source>
        <dbReference type="SAM" id="MobiDB-lite"/>
    </source>
</evidence>
<evidence type="ECO:0000313" key="4">
    <source>
        <dbReference type="Proteomes" id="UP000002036"/>
    </source>
</evidence>
<feature type="chain" id="PRO_5005667956" evidence="2">
    <location>
        <begin position="23"/>
        <end position="305"/>
    </location>
</feature>
<feature type="region of interest" description="Disordered" evidence="1">
    <location>
        <begin position="254"/>
        <end position="273"/>
    </location>
</feature>
<dbReference type="RefSeq" id="XP_002553065.1">
    <property type="nucleotide sequence ID" value="XM_002553019.1"/>
</dbReference>
<evidence type="ECO:0000256" key="2">
    <source>
        <dbReference type="SAM" id="SignalP"/>
    </source>
</evidence>
<feature type="compositionally biased region" description="Polar residues" evidence="1">
    <location>
        <begin position="256"/>
        <end position="273"/>
    </location>
</feature>
<feature type="signal peptide" evidence="2">
    <location>
        <begin position="1"/>
        <end position="22"/>
    </location>
</feature>
<protein>
    <submittedName>
        <fullName evidence="3">KLTH0D08118p</fullName>
    </submittedName>
</protein>
<dbReference type="OMA" id="FRSHWAN"/>
<reference evidence="3 4" key="1">
    <citation type="journal article" date="2009" name="Genome Res.">
        <title>Comparative genomics of protoploid Saccharomycetaceae.</title>
        <authorList>
            <consortium name="The Genolevures Consortium"/>
            <person name="Souciet J.-L."/>
            <person name="Dujon B."/>
            <person name="Gaillardin C."/>
            <person name="Johnston M."/>
            <person name="Baret P.V."/>
            <person name="Cliften P."/>
            <person name="Sherman D.J."/>
            <person name="Weissenbach J."/>
            <person name="Westhof E."/>
            <person name="Wincker P."/>
            <person name="Jubin C."/>
            <person name="Poulain J."/>
            <person name="Barbe V."/>
            <person name="Segurens B."/>
            <person name="Artiguenave F."/>
            <person name="Anthouard V."/>
            <person name="Vacherie B."/>
            <person name="Val M.-E."/>
            <person name="Fulton R.S."/>
            <person name="Minx P."/>
            <person name="Wilson R."/>
            <person name="Durrens P."/>
            <person name="Jean G."/>
            <person name="Marck C."/>
            <person name="Martin T."/>
            <person name="Nikolski M."/>
            <person name="Rolland T."/>
            <person name="Seret M.-L."/>
            <person name="Casaregola S."/>
            <person name="Despons L."/>
            <person name="Fairhead C."/>
            <person name="Fischer G."/>
            <person name="Lafontaine I."/>
            <person name="Leh V."/>
            <person name="Lemaire M."/>
            <person name="de Montigny J."/>
            <person name="Neuveglise C."/>
            <person name="Thierry A."/>
            <person name="Blanc-Lenfle I."/>
            <person name="Bleykasten C."/>
            <person name="Diffels J."/>
            <person name="Fritsch E."/>
            <person name="Frangeul L."/>
            <person name="Goeffon A."/>
            <person name="Jauniaux N."/>
            <person name="Kachouri-Lafond R."/>
            <person name="Payen C."/>
            <person name="Potier S."/>
            <person name="Pribylova L."/>
            <person name="Ozanne C."/>
            <person name="Richard G.-F."/>
            <person name="Sacerdot C."/>
            <person name="Straub M.-L."/>
            <person name="Talla E."/>
        </authorList>
    </citation>
    <scope>NUCLEOTIDE SEQUENCE [LARGE SCALE GENOMIC DNA]</scope>
    <source>
        <strain evidence="4">ATCC 56472 / CBS 6340 / NRRL Y-8284</strain>
    </source>
</reference>
<keyword evidence="4" id="KW-1185">Reference proteome</keyword>
<dbReference type="Proteomes" id="UP000002036">
    <property type="component" value="Chromosome D"/>
</dbReference>
<accession>C5DGT5</accession>